<keyword evidence="6 7" id="KW-0472">Membrane</keyword>
<dbReference type="PANTHER" id="PTHR30106:SF2">
    <property type="entry name" value="UPF0324 INNER MEMBRANE PROTEIN YEIH"/>
    <property type="match status" value="1"/>
</dbReference>
<dbReference type="AlphaFoldDB" id="A0A1B3WEZ1"/>
<dbReference type="InterPro" id="IPR018383">
    <property type="entry name" value="UPF0324_pro"/>
</dbReference>
<dbReference type="PROSITE" id="PS51257">
    <property type="entry name" value="PROKAR_LIPOPROTEIN"/>
    <property type="match status" value="1"/>
</dbReference>
<evidence type="ECO:0000256" key="7">
    <source>
        <dbReference type="SAM" id="Phobius"/>
    </source>
</evidence>
<evidence type="ECO:0008006" key="10">
    <source>
        <dbReference type="Google" id="ProtNLM"/>
    </source>
</evidence>
<dbReference type="Proteomes" id="UP000094757">
    <property type="component" value="Chromosome"/>
</dbReference>
<reference evidence="9" key="1">
    <citation type="submission" date="2016-08" db="EMBL/GenBank/DDBJ databases">
        <authorList>
            <person name="Holder M.E."/>
            <person name="Ajami N.J."/>
            <person name="Petrosino J.F."/>
        </authorList>
    </citation>
    <scope>NUCLEOTIDE SEQUENCE [LARGE SCALE GENOMIC DNA]</scope>
    <source>
        <strain evidence="9">F0677</strain>
    </source>
</reference>
<feature type="transmembrane region" description="Helical" evidence="7">
    <location>
        <begin position="254"/>
        <end position="275"/>
    </location>
</feature>
<dbReference type="PANTHER" id="PTHR30106">
    <property type="entry name" value="INNER MEMBRANE PROTEIN YEIH-RELATED"/>
    <property type="match status" value="1"/>
</dbReference>
<feature type="transmembrane region" description="Helical" evidence="7">
    <location>
        <begin position="95"/>
        <end position="114"/>
    </location>
</feature>
<evidence type="ECO:0000256" key="1">
    <source>
        <dbReference type="ARBA" id="ARBA00004651"/>
    </source>
</evidence>
<comment type="similarity">
    <text evidence="2">Belongs to the UPF0324 family.</text>
</comment>
<feature type="transmembrane region" description="Helical" evidence="7">
    <location>
        <begin position="310"/>
        <end position="331"/>
    </location>
</feature>
<feature type="transmembrane region" description="Helical" evidence="7">
    <location>
        <begin position="186"/>
        <end position="209"/>
    </location>
</feature>
<keyword evidence="4 7" id="KW-0812">Transmembrane</keyword>
<keyword evidence="3" id="KW-1003">Cell membrane</keyword>
<feature type="transmembrane region" description="Helical" evidence="7">
    <location>
        <begin position="215"/>
        <end position="234"/>
    </location>
</feature>
<accession>A0A1B3WEZ1</accession>
<feature type="transmembrane region" description="Helical" evidence="7">
    <location>
        <begin position="71"/>
        <end position="89"/>
    </location>
</feature>
<sequence length="332" mass="34941">MKISMFLQTDFLVAMTVTLACSLMGKALATYPGFSLIGHLVLALLLGMSIQFFKKITTMARGGTGFIANKFLRLGIILLGFKLNLAILLSSGIQSLGFAAVIVTGMLCLTYLVCRLFNVEHTLAMLTACGCSICGAAAVMGVSAPLKAKSNDSVLAVAIVAILGTIFTLIEIGLQPVLGFSDLQFGIMAGLSLHEIAHAVAAGGVAGTVGMDNAIIAKLSRVLLLAPIALFIGFMEYRRNKDSTQEMSIPIPYFMGGFILASAVGSYMNILSVWIQDLVSIAYTLLGMAMAALGMNVNFDVIVQRGAKPFTAAFICSVILLGASCGIVKFLL</sequence>
<name>A0A1B3WEZ1_9FIRM</name>
<gene>
    <name evidence="8" type="ORF">BCB69_05965</name>
</gene>
<dbReference type="STRING" id="39950.BCB69_05965"/>
<comment type="subcellular location">
    <subcellularLocation>
        <location evidence="1">Cell membrane</location>
        <topology evidence="1">Multi-pass membrane protein</topology>
    </subcellularLocation>
</comment>
<keyword evidence="5 7" id="KW-1133">Transmembrane helix</keyword>
<evidence type="ECO:0000256" key="2">
    <source>
        <dbReference type="ARBA" id="ARBA00007977"/>
    </source>
</evidence>
<organism evidence="8 9">
    <name type="scientific">Dialister pneumosintes</name>
    <dbReference type="NCBI Taxonomy" id="39950"/>
    <lineage>
        <taxon>Bacteria</taxon>
        <taxon>Bacillati</taxon>
        <taxon>Bacillota</taxon>
        <taxon>Negativicutes</taxon>
        <taxon>Veillonellales</taxon>
        <taxon>Veillonellaceae</taxon>
        <taxon>Dialister</taxon>
    </lineage>
</organism>
<evidence type="ECO:0000313" key="9">
    <source>
        <dbReference type="Proteomes" id="UP000094757"/>
    </source>
</evidence>
<feature type="transmembrane region" description="Helical" evidence="7">
    <location>
        <begin position="31"/>
        <end position="50"/>
    </location>
</feature>
<evidence type="ECO:0000313" key="8">
    <source>
        <dbReference type="EMBL" id="AOH39527.1"/>
    </source>
</evidence>
<evidence type="ECO:0000256" key="5">
    <source>
        <dbReference type="ARBA" id="ARBA00022989"/>
    </source>
</evidence>
<evidence type="ECO:0000256" key="6">
    <source>
        <dbReference type="ARBA" id="ARBA00023136"/>
    </source>
</evidence>
<feature type="transmembrane region" description="Helical" evidence="7">
    <location>
        <begin position="281"/>
        <end position="303"/>
    </location>
</feature>
<feature type="transmembrane region" description="Helical" evidence="7">
    <location>
        <begin position="154"/>
        <end position="174"/>
    </location>
</feature>
<dbReference type="EMBL" id="CP017037">
    <property type="protein sequence ID" value="AOH39527.1"/>
    <property type="molecule type" value="Genomic_DNA"/>
</dbReference>
<evidence type="ECO:0000256" key="3">
    <source>
        <dbReference type="ARBA" id="ARBA00022475"/>
    </source>
</evidence>
<dbReference type="Pfam" id="PF03601">
    <property type="entry name" value="Cons_hypoth698"/>
    <property type="match status" value="1"/>
</dbReference>
<proteinExistence type="inferred from homology"/>
<protein>
    <recommendedName>
        <fullName evidence="10">Sulfate exporter family transporter</fullName>
    </recommendedName>
</protein>
<evidence type="ECO:0000256" key="4">
    <source>
        <dbReference type="ARBA" id="ARBA00022692"/>
    </source>
</evidence>
<dbReference type="KEGG" id="dpn:BCB69_05965"/>
<dbReference type="RefSeq" id="WP_069177305.1">
    <property type="nucleotide sequence ID" value="NZ_CP017037.1"/>
</dbReference>
<dbReference type="GO" id="GO:0005886">
    <property type="term" value="C:plasma membrane"/>
    <property type="evidence" value="ECO:0007669"/>
    <property type="project" value="UniProtKB-SubCell"/>
</dbReference>